<proteinExistence type="predicted"/>
<gene>
    <name evidence="3" type="ORF">M436DRAFT_48994</name>
</gene>
<feature type="non-terminal residue" evidence="3">
    <location>
        <position position="1"/>
    </location>
</feature>
<dbReference type="InterPro" id="IPR057826">
    <property type="entry name" value="WWE_C20G8.02"/>
</dbReference>
<dbReference type="Pfam" id="PF02862">
    <property type="entry name" value="DDHD"/>
    <property type="match status" value="1"/>
</dbReference>
<dbReference type="GeneID" id="25410970"/>
<dbReference type="HOGENOM" id="CLU_007365_1_0_1"/>
<dbReference type="EMBL" id="KL584712">
    <property type="protein sequence ID" value="KEQ72094.1"/>
    <property type="molecule type" value="Genomic_DNA"/>
</dbReference>
<keyword evidence="4" id="KW-1185">Reference proteome</keyword>
<feature type="compositionally biased region" description="Basic and acidic residues" evidence="1">
    <location>
        <begin position="404"/>
        <end position="434"/>
    </location>
</feature>
<dbReference type="InterPro" id="IPR055555">
    <property type="entry name" value="PA-PLA1_DUF7131"/>
</dbReference>
<evidence type="ECO:0000256" key="1">
    <source>
        <dbReference type="SAM" id="MobiDB-lite"/>
    </source>
</evidence>
<dbReference type="GO" id="GO:0004620">
    <property type="term" value="F:phospholipase activity"/>
    <property type="evidence" value="ECO:0007669"/>
    <property type="project" value="TreeGrafter"/>
</dbReference>
<dbReference type="Pfam" id="PF23463">
    <property type="entry name" value="WWE_2"/>
    <property type="match status" value="1"/>
</dbReference>
<feature type="domain" description="DDHD" evidence="2">
    <location>
        <begin position="639"/>
        <end position="963"/>
    </location>
</feature>
<feature type="compositionally biased region" description="Polar residues" evidence="1">
    <location>
        <begin position="28"/>
        <end position="40"/>
    </location>
</feature>
<accession>A0A074WKG3</accession>
<feature type="compositionally biased region" description="Basic and acidic residues" evidence="1">
    <location>
        <begin position="888"/>
        <end position="906"/>
    </location>
</feature>
<dbReference type="OrthoDB" id="431378at2759"/>
<feature type="compositionally biased region" description="Polar residues" evidence="1">
    <location>
        <begin position="1"/>
        <end position="10"/>
    </location>
</feature>
<feature type="region of interest" description="Disordered" evidence="1">
    <location>
        <begin position="332"/>
        <end position="434"/>
    </location>
</feature>
<feature type="region of interest" description="Disordered" evidence="1">
    <location>
        <begin position="883"/>
        <end position="906"/>
    </location>
</feature>
<feature type="compositionally biased region" description="Low complexity" evidence="1">
    <location>
        <begin position="236"/>
        <end position="248"/>
    </location>
</feature>
<feature type="region of interest" description="Disordered" evidence="1">
    <location>
        <begin position="225"/>
        <end position="256"/>
    </location>
</feature>
<evidence type="ECO:0000313" key="3">
    <source>
        <dbReference type="EMBL" id="KEQ72094.1"/>
    </source>
</evidence>
<dbReference type="SMART" id="SM01127">
    <property type="entry name" value="DDHD"/>
    <property type="match status" value="1"/>
</dbReference>
<dbReference type="Proteomes" id="UP000027730">
    <property type="component" value="Unassembled WGS sequence"/>
</dbReference>
<dbReference type="GO" id="GO:0046872">
    <property type="term" value="F:metal ion binding"/>
    <property type="evidence" value="ECO:0007669"/>
    <property type="project" value="InterPro"/>
</dbReference>
<feature type="region of interest" description="Disordered" evidence="1">
    <location>
        <begin position="1"/>
        <end position="58"/>
    </location>
</feature>
<dbReference type="STRING" id="1043004.A0A074WKG3"/>
<evidence type="ECO:0000313" key="4">
    <source>
        <dbReference type="Proteomes" id="UP000027730"/>
    </source>
</evidence>
<sequence>NMSTPDNQSYLAAGINRLSPWGPRSPVTKPQDTSEQSSSDIGLKQQRGGDHKVSHRHRLSLKRYPRDCPPLRVQWFFAVDVPKRKPLYSDKPLGKVEGVEAPKVVPKKYAPFSRKDSRAIEKAFHRLSREDDAVERRELENSEDITDIKHPGLESHHKSAKVPVNEDYLFDVDVMNRELAPAYWLGPVYEVRRGTWFYQEGAVQKPCDENLAAQLEEQYLRATPWTWKKQEPTPPRSASQSRSTASSPLAPKGSLPNLREQNAKEAEDAQSTHPVQTYRLFGPHSNSVVTYQDTTTAWILTDDFISRMSSGVYRRFAGGAHYAGIKVTRGYVSQKKAEEKEPKADSDSKSATVDISSEEPGRNLALVPADGGKADSLHAEIASPESEKHRQTLEQQMSSLVSAGREDPQKQEEEVRKRDEKEIQDDYRDREGEQQDREIEHLLLVTHGIGQRLGLRMESVNFVGDVNTLRKTLKAVYHESADLQALNSEVNALPKNCRIQVLPINWRHKLDFPNRALKHNRKEHDLAHGGFGEEEDYPNLDNISVEGVPAVRNLITDLALDILLYQSPAYKDAIATIVLEECNRIYKLFCQRNPLFKGKVSLVGHSLGSAIMFDILCLQERNEIHQKQSGKAARNPMKLDFDVEDFYALGSPIGLFQMLKGRTISARETGQGNHKSADSASNIFLGSTTKSSDNLSGMGTQNSDLPISSPKCRQVFNIFHPTDPISYRIEPLISPAMSSLKPQPLPYTKRGIFSTATGQGLTGIGARVGQSVSGLWSSFSSGIASSLLNRSLGFTAEDAGKLGGSAGTSQSRTPLSLGAGTNLAGGIVPTAPASNSKIDKVDGDPTDKLVSEAQRADEAGERPPTLIDAELETLYAGFQNTRKSAQSEVDHDMAESERVEAEERGRKLKKEEAKVRALNSNGRVDYSIQEGAFDISLIAAVASHLSYWADEDVNHFMISQLLSRQRTVRKSGSNQNMKG</sequence>
<feature type="compositionally biased region" description="Basic and acidic residues" evidence="1">
    <location>
        <begin position="335"/>
        <end position="348"/>
    </location>
</feature>
<reference evidence="3 4" key="1">
    <citation type="journal article" date="2014" name="BMC Genomics">
        <title>Genome sequencing of four Aureobasidium pullulans varieties: biotechnological potential, stress tolerance, and description of new species.</title>
        <authorList>
            <person name="Gostin Ar C."/>
            <person name="Ohm R.A."/>
            <person name="Kogej T."/>
            <person name="Sonjak S."/>
            <person name="Turk M."/>
            <person name="Zajc J."/>
            <person name="Zalar P."/>
            <person name="Grube M."/>
            <person name="Sun H."/>
            <person name="Han J."/>
            <person name="Sharma A."/>
            <person name="Chiniquy J."/>
            <person name="Ngan C.Y."/>
            <person name="Lipzen A."/>
            <person name="Barry K."/>
            <person name="Grigoriev I.V."/>
            <person name="Gunde-Cimerman N."/>
        </authorList>
    </citation>
    <scope>NUCLEOTIDE SEQUENCE [LARGE SCALE GENOMIC DNA]</scope>
    <source>
        <strain evidence="3 4">CBS 147.97</strain>
    </source>
</reference>
<evidence type="ECO:0000259" key="2">
    <source>
        <dbReference type="PROSITE" id="PS51043"/>
    </source>
</evidence>
<dbReference type="InterPro" id="IPR004177">
    <property type="entry name" value="DDHD_dom"/>
</dbReference>
<dbReference type="InterPro" id="IPR058055">
    <property type="entry name" value="PA-PLA1"/>
</dbReference>
<dbReference type="AlphaFoldDB" id="A0A074WKG3"/>
<protein>
    <recommendedName>
        <fullName evidence="2">DDHD domain-containing protein</fullName>
    </recommendedName>
</protein>
<organism evidence="3 4">
    <name type="scientific">Aureobasidium namibiae CBS 147.97</name>
    <dbReference type="NCBI Taxonomy" id="1043004"/>
    <lineage>
        <taxon>Eukaryota</taxon>
        <taxon>Fungi</taxon>
        <taxon>Dikarya</taxon>
        <taxon>Ascomycota</taxon>
        <taxon>Pezizomycotina</taxon>
        <taxon>Dothideomycetes</taxon>
        <taxon>Dothideomycetidae</taxon>
        <taxon>Dothideales</taxon>
        <taxon>Saccotheciaceae</taxon>
        <taxon>Aureobasidium</taxon>
    </lineage>
</organism>
<name>A0A074WKG3_9PEZI</name>
<dbReference type="Pfam" id="PF23465">
    <property type="entry name" value="DUF7131"/>
    <property type="match status" value="1"/>
</dbReference>
<dbReference type="PANTHER" id="PTHR23509:SF10">
    <property type="entry name" value="LD21067P"/>
    <property type="match status" value="1"/>
</dbReference>
<dbReference type="RefSeq" id="XP_013426098.1">
    <property type="nucleotide sequence ID" value="XM_013570644.1"/>
</dbReference>
<dbReference type="PANTHER" id="PTHR23509">
    <property type="entry name" value="PA-PL1 PHOSPHOLIPASE FAMILY"/>
    <property type="match status" value="1"/>
</dbReference>
<dbReference type="PROSITE" id="PS51043">
    <property type="entry name" value="DDHD"/>
    <property type="match status" value="1"/>
</dbReference>
<dbReference type="GO" id="GO:0005737">
    <property type="term" value="C:cytoplasm"/>
    <property type="evidence" value="ECO:0007669"/>
    <property type="project" value="TreeGrafter"/>
</dbReference>